<dbReference type="GO" id="GO:0005743">
    <property type="term" value="C:mitochondrial inner membrane"/>
    <property type="evidence" value="ECO:0007669"/>
    <property type="project" value="TreeGrafter"/>
</dbReference>
<evidence type="ECO:0000256" key="3">
    <source>
        <dbReference type="ARBA" id="ARBA00022737"/>
    </source>
</evidence>
<evidence type="ECO:0000256" key="4">
    <source>
        <dbReference type="ARBA" id="ARBA00022803"/>
    </source>
</evidence>
<accession>A0A3B3S4S0</accession>
<name>A0A3B3S4S0_9TELE</name>
<comment type="subcellular location">
    <subcellularLocation>
        <location evidence="1">Mitochondrion</location>
    </subcellularLocation>
</comment>
<evidence type="ECO:0000256" key="1">
    <source>
        <dbReference type="ARBA" id="ARBA00004173"/>
    </source>
</evidence>
<dbReference type="PANTHER" id="PTHR13143">
    <property type="entry name" value="TETRATRICOPEPTIDE REPEAT PROTEIN 19"/>
    <property type="match status" value="1"/>
</dbReference>
<dbReference type="InterPro" id="IPR011990">
    <property type="entry name" value="TPR-like_helical_dom_sf"/>
</dbReference>
<organism evidence="7 8">
    <name type="scientific">Paramormyrops kingsleyae</name>
    <dbReference type="NCBI Taxonomy" id="1676925"/>
    <lineage>
        <taxon>Eukaryota</taxon>
        <taxon>Metazoa</taxon>
        <taxon>Chordata</taxon>
        <taxon>Craniata</taxon>
        <taxon>Vertebrata</taxon>
        <taxon>Euteleostomi</taxon>
        <taxon>Actinopterygii</taxon>
        <taxon>Neopterygii</taxon>
        <taxon>Teleostei</taxon>
        <taxon>Osteoglossocephala</taxon>
        <taxon>Osteoglossomorpha</taxon>
        <taxon>Osteoglossiformes</taxon>
        <taxon>Mormyridae</taxon>
        <taxon>Paramormyrops</taxon>
    </lineage>
</organism>
<dbReference type="CTD" id="54902"/>
<proteinExistence type="inferred from homology"/>
<dbReference type="Pfam" id="PF13424">
    <property type="entry name" value="TPR_12"/>
    <property type="match status" value="1"/>
</dbReference>
<dbReference type="SMART" id="SM00028">
    <property type="entry name" value="TPR"/>
    <property type="match status" value="5"/>
</dbReference>
<dbReference type="STRING" id="1676925.ENSPKIP00000025702"/>
<evidence type="ECO:0000256" key="6">
    <source>
        <dbReference type="ARBA" id="ARBA00023128"/>
    </source>
</evidence>
<keyword evidence="3" id="KW-0677">Repeat</keyword>
<evidence type="ECO:0000256" key="5">
    <source>
        <dbReference type="ARBA" id="ARBA00022946"/>
    </source>
</evidence>
<dbReference type="Proteomes" id="UP000261540">
    <property type="component" value="Unplaced"/>
</dbReference>
<dbReference type="AlphaFoldDB" id="A0A3B3S4S0"/>
<dbReference type="GeneTree" id="ENSGT00390000009194"/>
<reference evidence="7" key="2">
    <citation type="submission" date="2025-09" db="UniProtKB">
        <authorList>
            <consortium name="Ensembl"/>
        </authorList>
    </citation>
    <scope>IDENTIFICATION</scope>
</reference>
<dbReference type="RefSeq" id="XP_023654825.1">
    <property type="nucleotide sequence ID" value="XM_023799057.2"/>
</dbReference>
<protein>
    <submittedName>
        <fullName evidence="7">Tetratricopeptide repeat domain 19</fullName>
    </submittedName>
</protein>
<dbReference type="InterPro" id="IPR040395">
    <property type="entry name" value="TTC19"/>
</dbReference>
<evidence type="ECO:0000313" key="7">
    <source>
        <dbReference type="Ensembl" id="ENSPKIP00000025702.1"/>
    </source>
</evidence>
<keyword evidence="4" id="KW-0802">TPR repeat</keyword>
<dbReference type="InterPro" id="IPR019734">
    <property type="entry name" value="TPR_rpt"/>
</dbReference>
<evidence type="ECO:0000313" key="8">
    <source>
        <dbReference type="Proteomes" id="UP000261540"/>
    </source>
</evidence>
<dbReference type="GeneID" id="111837196"/>
<reference evidence="7" key="1">
    <citation type="submission" date="2025-08" db="UniProtKB">
        <authorList>
            <consortium name="Ensembl"/>
        </authorList>
    </citation>
    <scope>IDENTIFICATION</scope>
</reference>
<dbReference type="Gene3D" id="1.25.40.10">
    <property type="entry name" value="Tetratricopeptide repeat domain"/>
    <property type="match status" value="2"/>
</dbReference>
<dbReference type="SUPFAM" id="SSF48452">
    <property type="entry name" value="TPR-like"/>
    <property type="match status" value="2"/>
</dbReference>
<dbReference type="Ensembl" id="ENSPKIT00000006440.1">
    <property type="protein sequence ID" value="ENSPKIP00000025702.1"/>
    <property type="gene ID" value="ENSPKIG00000008469.1"/>
</dbReference>
<sequence length="383" mass="42138">MAARMAQRAFSALPRLFQKRNRCTILGASAGRLLSFSEATSRSGVARSAASDKPLRLPSIAKNSGGSGSRQPSLLWSALAFSLFSKTDDVEDEAKKTEDEIIMLLKRSKLSIIQGEFQAASRTLHQAIRLAHQSHNTQAIIYTYTMMANLAFVQGQLPEAEKLFKAAMSFLLAGGTPEDDNAVVEMSLKLASIYGSQNRHDLAEHGFQFCVESLEAKIDKHKELSSDSLTDEERKDTLLLLGLCLDSRARYLTAMRRLDQARSDYQRALEICRREQGDTHPQTLVLMNDLATVLDMQGRHEEALAQVKNAVAFGKETGFPEQHVLLGNMAGILLHQGQVSESARLYQEALEMAKTAGDNEAVENIQEGLKELDSKRGGQAGKA</sequence>
<keyword evidence="5" id="KW-0809">Transit peptide</keyword>
<evidence type="ECO:0000256" key="2">
    <source>
        <dbReference type="ARBA" id="ARBA00008219"/>
    </source>
</evidence>
<keyword evidence="8" id="KW-1185">Reference proteome</keyword>
<dbReference type="Pfam" id="PF13374">
    <property type="entry name" value="TPR_10"/>
    <property type="match status" value="1"/>
</dbReference>
<dbReference type="GO" id="GO:0034551">
    <property type="term" value="P:mitochondrial respiratory chain complex III assembly"/>
    <property type="evidence" value="ECO:0007669"/>
    <property type="project" value="InterPro"/>
</dbReference>
<comment type="similarity">
    <text evidence="2">Belongs to the TTC19 family.</text>
</comment>
<dbReference type="PANTHER" id="PTHR13143:SF6">
    <property type="entry name" value="TETRATRICOPEPTIDE REPEAT PROTEIN 19, MITOCHONDRIAL"/>
    <property type="match status" value="1"/>
</dbReference>
<keyword evidence="6" id="KW-0496">Mitochondrion</keyword>